<feature type="compositionally biased region" description="Low complexity" evidence="1">
    <location>
        <begin position="340"/>
        <end position="366"/>
    </location>
</feature>
<name>A0A3S4RTK5_MYCAU</name>
<evidence type="ECO:0000256" key="1">
    <source>
        <dbReference type="SAM" id="MobiDB-lite"/>
    </source>
</evidence>
<dbReference type="OrthoDB" id="4371679at2"/>
<organism evidence="2 3">
    <name type="scientific">Mycolicibacterium aurum</name>
    <name type="common">Mycobacterium aurum</name>
    <dbReference type="NCBI Taxonomy" id="1791"/>
    <lineage>
        <taxon>Bacteria</taxon>
        <taxon>Bacillati</taxon>
        <taxon>Actinomycetota</taxon>
        <taxon>Actinomycetes</taxon>
        <taxon>Mycobacteriales</taxon>
        <taxon>Mycobacteriaceae</taxon>
        <taxon>Mycolicibacterium</taxon>
    </lineage>
</organism>
<sequence length="486" mass="49934">MPTAARTYVTAGVALVGAGVISATPIATPQQLRTASFEVGLVAATQTCTTDASALCQEPASPTAVTPITSTADSTNVFNIPANLFIALANTPYNFFTALGEGNVEYGSEPNSEFSFQPTFEGVTLTQPEGSVAGLGRNLRYTGSWWLYSQTNILGTDPADPSRYQAITNILVPFPALSVPLGNMFAAVAASQLPMDVGCTGTGVGSCDHPEAILSKMFDLRHIVDLFSPQGYTFPETRAGITCSEDGQCYVKDEDGPEVPWSGENVKLDASAPFTSFYNSLTKTPEAGDFKPVTPELVTGSLTSLANGVNTAFNPFVLGTQCAICAPFVPNPENEPVPGPVFEDPDTAASPTVASPTVVSATVAESTDTDTLEETPAAESDVTATSTAAGKAPASSGPKHRKPTATSETLKNVRESINSTISKVTDGLKKPSSTSGDKSGSSSESKKPSSAADKSATSSEAKKSGTGTATKSGSDKGSSGSGGAKD</sequence>
<proteinExistence type="predicted"/>
<reference evidence="2 3" key="1">
    <citation type="submission" date="2018-12" db="EMBL/GenBank/DDBJ databases">
        <authorList>
            <consortium name="Pathogen Informatics"/>
        </authorList>
    </citation>
    <scope>NUCLEOTIDE SEQUENCE [LARGE SCALE GENOMIC DNA]</scope>
    <source>
        <strain evidence="2 3">NCTC10437</strain>
    </source>
</reference>
<gene>
    <name evidence="2" type="ORF">NCTC10437_02828</name>
</gene>
<feature type="compositionally biased region" description="Low complexity" evidence="1">
    <location>
        <begin position="430"/>
        <end position="478"/>
    </location>
</feature>
<dbReference type="RefSeq" id="WP_048634515.1">
    <property type="nucleotide sequence ID" value="NZ_CVQQ01000020.1"/>
</dbReference>
<evidence type="ECO:0000313" key="3">
    <source>
        <dbReference type="Proteomes" id="UP000279306"/>
    </source>
</evidence>
<dbReference type="AlphaFoldDB" id="A0A3S4RTK5"/>
<feature type="compositionally biased region" description="Polar residues" evidence="1">
    <location>
        <begin position="404"/>
        <end position="423"/>
    </location>
</feature>
<feature type="region of interest" description="Disordered" evidence="1">
    <location>
        <begin position="336"/>
        <end position="486"/>
    </location>
</feature>
<evidence type="ECO:0000313" key="2">
    <source>
        <dbReference type="EMBL" id="VEG55124.1"/>
    </source>
</evidence>
<dbReference type="EMBL" id="LR134356">
    <property type="protein sequence ID" value="VEG55124.1"/>
    <property type="molecule type" value="Genomic_DNA"/>
</dbReference>
<protein>
    <submittedName>
        <fullName evidence="2">PE-PPE domain-containing protein</fullName>
    </submittedName>
</protein>
<dbReference type="KEGG" id="mauu:NCTC10437_02828"/>
<keyword evidence="3" id="KW-1185">Reference proteome</keyword>
<dbReference type="Proteomes" id="UP000279306">
    <property type="component" value="Chromosome"/>
</dbReference>
<accession>A0A3S4RTK5</accession>